<accession>A0A2T7NMX1</accession>
<evidence type="ECO:0000313" key="7">
    <source>
        <dbReference type="EMBL" id="PVD22504.1"/>
    </source>
</evidence>
<keyword evidence="2" id="KW-0808">Transferase</keyword>
<keyword evidence="4" id="KW-0443">Lipid metabolism</keyword>
<keyword evidence="5" id="KW-0812">Transmembrane</keyword>
<organism evidence="7 8">
    <name type="scientific">Pomacea canaliculata</name>
    <name type="common">Golden apple snail</name>
    <dbReference type="NCBI Taxonomy" id="400727"/>
    <lineage>
        <taxon>Eukaryota</taxon>
        <taxon>Metazoa</taxon>
        <taxon>Spiralia</taxon>
        <taxon>Lophotrochozoa</taxon>
        <taxon>Mollusca</taxon>
        <taxon>Gastropoda</taxon>
        <taxon>Caenogastropoda</taxon>
        <taxon>Architaenioglossa</taxon>
        <taxon>Ampullarioidea</taxon>
        <taxon>Ampullariidae</taxon>
        <taxon>Pomacea</taxon>
    </lineage>
</organism>
<dbReference type="Gene3D" id="3.90.1720.10">
    <property type="entry name" value="endopeptidase domain like (from Nostoc punctiforme)"/>
    <property type="match status" value="1"/>
</dbReference>
<gene>
    <name evidence="7" type="ORF">C0Q70_18318</name>
</gene>
<evidence type="ECO:0000256" key="2">
    <source>
        <dbReference type="ARBA" id="ARBA00022679"/>
    </source>
</evidence>
<dbReference type="OrthoDB" id="10051797at2759"/>
<evidence type="ECO:0000256" key="4">
    <source>
        <dbReference type="ARBA" id="ARBA00023098"/>
    </source>
</evidence>
<dbReference type="GO" id="GO:0016410">
    <property type="term" value="F:N-acyltransferase activity"/>
    <property type="evidence" value="ECO:0007669"/>
    <property type="project" value="TreeGrafter"/>
</dbReference>
<comment type="caution">
    <text evidence="7">The sequence shown here is derived from an EMBL/GenBank/DDBJ whole genome shotgun (WGS) entry which is preliminary data.</text>
</comment>
<dbReference type="GO" id="GO:0004623">
    <property type="term" value="F:phospholipase A2 activity"/>
    <property type="evidence" value="ECO:0007669"/>
    <property type="project" value="TreeGrafter"/>
</dbReference>
<keyword evidence="5" id="KW-0472">Membrane</keyword>
<evidence type="ECO:0000256" key="3">
    <source>
        <dbReference type="ARBA" id="ARBA00022801"/>
    </source>
</evidence>
<feature type="transmembrane region" description="Helical" evidence="5">
    <location>
        <begin position="137"/>
        <end position="159"/>
    </location>
</feature>
<evidence type="ECO:0000256" key="1">
    <source>
        <dbReference type="ARBA" id="ARBA00007824"/>
    </source>
</evidence>
<sequence>MPQKDTDRHNRNLLSTLSEGDLVEFPRGGYSHWGIYAGDEDIIHLVAEEHGVMAFGSRKACVSKDYFFGVAGDSKARKNNYLDHTFSAYKPEVIVERAMSKIGRTDYDHFTNNCEHFVIWCRYGTAISPQAINGAQVTTVLGVIAGVAATAAGIGVTLLKLL</sequence>
<dbReference type="PANTHER" id="PTHR13943">
    <property type="entry name" value="HRAS-LIKE SUPPRESSOR - RELATED"/>
    <property type="match status" value="1"/>
</dbReference>
<dbReference type="STRING" id="400727.A0A2T7NMX1"/>
<dbReference type="InterPro" id="IPR007053">
    <property type="entry name" value="LRAT_dom"/>
</dbReference>
<keyword evidence="8" id="KW-1185">Reference proteome</keyword>
<keyword evidence="3" id="KW-0378">Hydrolase</keyword>
<keyword evidence="5" id="KW-1133">Transmembrane helix</keyword>
<evidence type="ECO:0000313" key="8">
    <source>
        <dbReference type="Proteomes" id="UP000245119"/>
    </source>
</evidence>
<dbReference type="GO" id="GO:0008970">
    <property type="term" value="F:phospholipase A1 activity"/>
    <property type="evidence" value="ECO:0007669"/>
    <property type="project" value="TreeGrafter"/>
</dbReference>
<dbReference type="GO" id="GO:0070292">
    <property type="term" value="P:N-acylphosphatidylethanolamine metabolic process"/>
    <property type="evidence" value="ECO:0007669"/>
    <property type="project" value="TreeGrafter"/>
</dbReference>
<dbReference type="Proteomes" id="UP000245119">
    <property type="component" value="Linkage Group LG11"/>
</dbReference>
<dbReference type="GO" id="GO:0005737">
    <property type="term" value="C:cytoplasm"/>
    <property type="evidence" value="ECO:0007669"/>
    <property type="project" value="TreeGrafter"/>
</dbReference>
<dbReference type="AlphaFoldDB" id="A0A2T7NMX1"/>
<evidence type="ECO:0000259" key="6">
    <source>
        <dbReference type="PROSITE" id="PS51934"/>
    </source>
</evidence>
<dbReference type="EMBL" id="PZQS01000011">
    <property type="protein sequence ID" value="PVD22504.1"/>
    <property type="molecule type" value="Genomic_DNA"/>
</dbReference>
<dbReference type="PANTHER" id="PTHR13943:SF77">
    <property type="entry name" value="LRAT DOMAIN-CONTAINING PROTEIN"/>
    <property type="match status" value="1"/>
</dbReference>
<comment type="similarity">
    <text evidence="1">Belongs to the H-rev107 family.</text>
</comment>
<evidence type="ECO:0000256" key="5">
    <source>
        <dbReference type="SAM" id="Phobius"/>
    </source>
</evidence>
<name>A0A2T7NMX1_POMCA</name>
<dbReference type="InterPro" id="IPR038765">
    <property type="entry name" value="Papain-like_cys_pep_sf"/>
</dbReference>
<proteinExistence type="inferred from homology"/>
<reference evidence="7 8" key="1">
    <citation type="submission" date="2018-04" db="EMBL/GenBank/DDBJ databases">
        <title>The genome of golden apple snail Pomacea canaliculata provides insight into stress tolerance and invasive adaptation.</title>
        <authorList>
            <person name="Liu C."/>
            <person name="Liu B."/>
            <person name="Ren Y."/>
            <person name="Zhang Y."/>
            <person name="Wang H."/>
            <person name="Li S."/>
            <person name="Jiang F."/>
            <person name="Yin L."/>
            <person name="Zhang G."/>
            <person name="Qian W."/>
            <person name="Fan W."/>
        </authorList>
    </citation>
    <scope>NUCLEOTIDE SEQUENCE [LARGE SCALE GENOMIC DNA]</scope>
    <source>
        <strain evidence="7">SZHN2017</strain>
        <tissue evidence="7">Muscle</tissue>
    </source>
</reference>
<feature type="domain" description="LRAT" evidence="6">
    <location>
        <begin position="22"/>
        <end position="130"/>
    </location>
</feature>
<dbReference type="Pfam" id="PF04970">
    <property type="entry name" value="LRAT"/>
    <property type="match status" value="1"/>
</dbReference>
<dbReference type="SUPFAM" id="SSF54001">
    <property type="entry name" value="Cysteine proteinases"/>
    <property type="match status" value="1"/>
</dbReference>
<dbReference type="InterPro" id="IPR051496">
    <property type="entry name" value="H-rev107_PLA/AT"/>
</dbReference>
<protein>
    <recommendedName>
        <fullName evidence="6">LRAT domain-containing protein</fullName>
    </recommendedName>
</protein>
<dbReference type="PROSITE" id="PS51934">
    <property type="entry name" value="LRAT"/>
    <property type="match status" value="1"/>
</dbReference>